<protein>
    <submittedName>
        <fullName evidence="2">Uncharacterized protein</fullName>
    </submittedName>
</protein>
<dbReference type="EMBL" id="JACHMO010000001">
    <property type="protein sequence ID" value="MBB5803334.1"/>
    <property type="molecule type" value="Genomic_DNA"/>
</dbReference>
<evidence type="ECO:0000313" key="3">
    <source>
        <dbReference type="Proteomes" id="UP000552097"/>
    </source>
</evidence>
<gene>
    <name evidence="2" type="ORF">F4560_003102</name>
</gene>
<proteinExistence type="predicted"/>
<keyword evidence="3" id="KW-1185">Reference proteome</keyword>
<dbReference type="AlphaFoldDB" id="A0A7W9HK59"/>
<evidence type="ECO:0000313" key="2">
    <source>
        <dbReference type="EMBL" id="MBB5803334.1"/>
    </source>
</evidence>
<comment type="caution">
    <text evidence="2">The sequence shown here is derived from an EMBL/GenBank/DDBJ whole genome shotgun (WGS) entry which is preliminary data.</text>
</comment>
<dbReference type="Proteomes" id="UP000552097">
    <property type="component" value="Unassembled WGS sequence"/>
</dbReference>
<accession>A0A7W9HK59</accession>
<feature type="region of interest" description="Disordered" evidence="1">
    <location>
        <begin position="1"/>
        <end position="35"/>
    </location>
</feature>
<sequence length="35" mass="3582">MQFNEDAELDTSQVSDQRGIGGRAPWAAAGSASSA</sequence>
<name>A0A7W9HK59_9PSEU</name>
<feature type="compositionally biased region" description="Low complexity" evidence="1">
    <location>
        <begin position="23"/>
        <end position="35"/>
    </location>
</feature>
<reference evidence="2 3" key="1">
    <citation type="submission" date="2020-08" db="EMBL/GenBank/DDBJ databases">
        <title>Sequencing the genomes of 1000 actinobacteria strains.</title>
        <authorList>
            <person name="Klenk H.-P."/>
        </authorList>
    </citation>
    <scope>NUCLEOTIDE SEQUENCE [LARGE SCALE GENOMIC DNA]</scope>
    <source>
        <strain evidence="2 3">DSM 45486</strain>
    </source>
</reference>
<evidence type="ECO:0000256" key="1">
    <source>
        <dbReference type="SAM" id="MobiDB-lite"/>
    </source>
</evidence>
<organism evidence="2 3">
    <name type="scientific">Saccharothrix ecbatanensis</name>
    <dbReference type="NCBI Taxonomy" id="1105145"/>
    <lineage>
        <taxon>Bacteria</taxon>
        <taxon>Bacillati</taxon>
        <taxon>Actinomycetota</taxon>
        <taxon>Actinomycetes</taxon>
        <taxon>Pseudonocardiales</taxon>
        <taxon>Pseudonocardiaceae</taxon>
        <taxon>Saccharothrix</taxon>
    </lineage>
</organism>